<reference evidence="5 6" key="1">
    <citation type="submission" date="2017-09" db="EMBL/GenBank/DDBJ databases">
        <authorList>
            <consortium name="International Durum Wheat Genome Sequencing Consortium (IDWGSC)"/>
            <person name="Milanesi L."/>
        </authorList>
    </citation>
    <scope>NUCLEOTIDE SEQUENCE [LARGE SCALE GENOMIC DNA]</scope>
    <source>
        <strain evidence="6">cv. Svevo</strain>
    </source>
</reference>
<gene>
    <name evidence="5" type="ORF">TRITD_7Av1G279970</name>
</gene>
<dbReference type="InterPro" id="IPR027417">
    <property type="entry name" value="P-loop_NTPase"/>
</dbReference>
<dbReference type="PANTHER" id="PTHR36766">
    <property type="entry name" value="PLANT BROAD-SPECTRUM MILDEW RESISTANCE PROTEIN RPW8"/>
    <property type="match status" value="1"/>
</dbReference>
<dbReference type="Pfam" id="PF23559">
    <property type="entry name" value="WHD_DRP"/>
    <property type="match status" value="1"/>
</dbReference>
<dbReference type="EMBL" id="LT934123">
    <property type="protein sequence ID" value="VAI82095.1"/>
    <property type="molecule type" value="Genomic_DNA"/>
</dbReference>
<dbReference type="SUPFAM" id="SSF52540">
    <property type="entry name" value="P-loop containing nucleoside triphosphate hydrolases"/>
    <property type="match status" value="1"/>
</dbReference>
<dbReference type="InterPro" id="IPR042197">
    <property type="entry name" value="Apaf_helical"/>
</dbReference>
<proteinExistence type="predicted"/>
<dbReference type="Gene3D" id="1.10.10.10">
    <property type="entry name" value="Winged helix-like DNA-binding domain superfamily/Winged helix DNA-binding domain"/>
    <property type="match status" value="1"/>
</dbReference>
<evidence type="ECO:0008006" key="7">
    <source>
        <dbReference type="Google" id="ProtNLM"/>
    </source>
</evidence>
<keyword evidence="1" id="KW-0677">Repeat</keyword>
<evidence type="ECO:0000259" key="4">
    <source>
        <dbReference type="Pfam" id="PF23559"/>
    </source>
</evidence>
<keyword evidence="6" id="KW-1185">Reference proteome</keyword>
<dbReference type="InterPro" id="IPR002182">
    <property type="entry name" value="NB-ARC"/>
</dbReference>
<dbReference type="GO" id="GO:0043531">
    <property type="term" value="F:ADP binding"/>
    <property type="evidence" value="ECO:0007669"/>
    <property type="project" value="InterPro"/>
</dbReference>
<dbReference type="Gene3D" id="3.80.10.10">
    <property type="entry name" value="Ribonuclease Inhibitor"/>
    <property type="match status" value="1"/>
</dbReference>
<dbReference type="GO" id="GO:0042742">
    <property type="term" value="P:defense response to bacterium"/>
    <property type="evidence" value="ECO:0007669"/>
    <property type="project" value="UniProtKB-ARBA"/>
</dbReference>
<dbReference type="GO" id="GO:0009626">
    <property type="term" value="P:plant-type hypersensitive response"/>
    <property type="evidence" value="ECO:0007669"/>
    <property type="project" value="UniProtKB-ARBA"/>
</dbReference>
<keyword evidence="2" id="KW-0611">Plant defense</keyword>
<dbReference type="GO" id="GO:0002758">
    <property type="term" value="P:innate immune response-activating signaling pathway"/>
    <property type="evidence" value="ECO:0007669"/>
    <property type="project" value="UniProtKB-ARBA"/>
</dbReference>
<dbReference type="Gramene" id="TRITD7Av1G279970.4">
    <property type="protein sequence ID" value="TRITD7Av1G279970.4"/>
    <property type="gene ID" value="TRITD7Av1G279970"/>
</dbReference>
<dbReference type="InterPro" id="IPR032675">
    <property type="entry name" value="LRR_dom_sf"/>
</dbReference>
<dbReference type="Gene3D" id="3.40.50.300">
    <property type="entry name" value="P-loop containing nucleotide triphosphate hydrolases"/>
    <property type="match status" value="1"/>
</dbReference>
<feature type="domain" description="Disease resistance protein winged helix" evidence="4">
    <location>
        <begin position="355"/>
        <end position="421"/>
    </location>
</feature>
<protein>
    <recommendedName>
        <fullName evidence="7">NB-ARC domain-containing protein</fullName>
    </recommendedName>
</protein>
<dbReference type="Gene3D" id="1.10.8.430">
    <property type="entry name" value="Helical domain of apoptotic protease-activating factors"/>
    <property type="match status" value="1"/>
</dbReference>
<evidence type="ECO:0000313" key="5">
    <source>
        <dbReference type="EMBL" id="VAI82095.1"/>
    </source>
</evidence>
<dbReference type="FunFam" id="1.10.10.10:FF:000322">
    <property type="entry name" value="Probable disease resistance protein At1g63360"/>
    <property type="match status" value="1"/>
</dbReference>
<evidence type="ECO:0000256" key="2">
    <source>
        <dbReference type="ARBA" id="ARBA00022821"/>
    </source>
</evidence>
<evidence type="ECO:0000313" key="6">
    <source>
        <dbReference type="Proteomes" id="UP000324705"/>
    </source>
</evidence>
<dbReference type="Proteomes" id="UP000324705">
    <property type="component" value="Chromosome 7A"/>
</dbReference>
<feature type="domain" description="NB-ARC" evidence="3">
    <location>
        <begin position="109"/>
        <end position="266"/>
    </location>
</feature>
<dbReference type="SUPFAM" id="SSF52058">
    <property type="entry name" value="L domain-like"/>
    <property type="match status" value="1"/>
</dbReference>
<dbReference type="InterPro" id="IPR036388">
    <property type="entry name" value="WH-like_DNA-bd_sf"/>
</dbReference>
<dbReference type="Pfam" id="PF00931">
    <property type="entry name" value="NB-ARC"/>
    <property type="match status" value="1"/>
</dbReference>
<evidence type="ECO:0000256" key="1">
    <source>
        <dbReference type="ARBA" id="ARBA00022737"/>
    </source>
</evidence>
<evidence type="ECO:0000259" key="3">
    <source>
        <dbReference type="Pfam" id="PF00931"/>
    </source>
</evidence>
<dbReference type="PANTHER" id="PTHR36766:SF36">
    <property type="entry name" value="AAA+ ATPASE DOMAIN-CONTAINING PROTEIN"/>
    <property type="match status" value="1"/>
</dbReference>
<accession>A0A9R1BV06</accession>
<dbReference type="InterPro" id="IPR058922">
    <property type="entry name" value="WHD_DRP"/>
</dbReference>
<sequence>MYEATDILDLCQLKLALLHAQSLHAHEIGTRIKALNKRLDYIKERSAAFNFVNLRSYEDHSSNVHISHHGNPSRETVGDFDRSAIVGDKIEEDTRALVAQIMQMGKDVKNDIMVVAIVGVGGIGKTTLAQKVFNDEAIQGEFSKKIWLSVNQNFSDVDLLRRAIIEAEGDAQPPESAKTSLHETLKNTLIDHKTFLVMDDVWNHRAWDDVLKIPLVNAAASGSRVLMTSKDEGVARGVKAIRPYHHVDTLAPEDAWSLLKKQACSSEIDEDHINTLKDIGQKIIQKCGCLPIADKVMGGLLRGRGGLRRYWQQVFDDSKWSTTQMPDDLNHTVYLSYEYMPSYLKQCFLYYSFLPKSRNFHIDQVMAMWISEGLIHGNSSDLEELGKKYYKELVSRNLIQPDKRYADIWFCSMHDVVRSFARYMTKDEALTTQDGDNDILGKLGSQKFVWLSIETGQSQSGELDWKSLQAQQSVRTLISTIQIKMQPGDSLINFSSLRTLHIESADMALLVQTLHQLKHLRYLSLVNVGISVLPENIGKMNNSLTFVDV</sequence>
<organism evidence="5 6">
    <name type="scientific">Triticum turgidum subsp. durum</name>
    <name type="common">Durum wheat</name>
    <name type="synonym">Triticum durum</name>
    <dbReference type="NCBI Taxonomy" id="4567"/>
    <lineage>
        <taxon>Eukaryota</taxon>
        <taxon>Viridiplantae</taxon>
        <taxon>Streptophyta</taxon>
        <taxon>Embryophyta</taxon>
        <taxon>Tracheophyta</taxon>
        <taxon>Spermatophyta</taxon>
        <taxon>Magnoliopsida</taxon>
        <taxon>Liliopsida</taxon>
        <taxon>Poales</taxon>
        <taxon>Poaceae</taxon>
        <taxon>BOP clade</taxon>
        <taxon>Pooideae</taxon>
        <taxon>Triticodae</taxon>
        <taxon>Triticeae</taxon>
        <taxon>Triticinae</taxon>
        <taxon>Triticum</taxon>
    </lineage>
</organism>
<dbReference type="PRINTS" id="PR00364">
    <property type="entry name" value="DISEASERSIST"/>
</dbReference>
<name>A0A9R1BV06_TRITD</name>
<dbReference type="AlphaFoldDB" id="A0A9R1BV06"/>